<sequence length="337" mass="38073">MVSSDASEYSPFLKWNRNDPVTVDSVAHAFSSLISIIRDGYPFDEALVRQISDFLRSISWNMPLLFSSSDLMRTLGQGSTDPMQVFVDSLILLLLMPFPSIVEETLPIVQRCHKESQSTLLKLHSSLPIWDTPFTSYLRELPGIADKGLLRAVLVILLAGLRVSSDDNYHPTMTDSNTAPQSIRDMVLREVFIPIEPSLARICQQNLLLPWDHVSVAIKPLIACIFDASVLHQPTHDFLSSSNIPLAFHSLLVESENRNEYMDVLSSMDDFVMMWKENGTQYVHGGCLLLQTLEQEGFRDRLEATLLSDKLFENGETIRMYTFCILSFLGINSLEPE</sequence>
<organism evidence="1 2">
    <name type="scientific">Blattamonas nauphoetae</name>
    <dbReference type="NCBI Taxonomy" id="2049346"/>
    <lineage>
        <taxon>Eukaryota</taxon>
        <taxon>Metamonada</taxon>
        <taxon>Preaxostyla</taxon>
        <taxon>Oxymonadida</taxon>
        <taxon>Blattamonas</taxon>
    </lineage>
</organism>
<reference evidence="1 2" key="1">
    <citation type="journal article" date="2022" name="bioRxiv">
        <title>Genomics of Preaxostyla Flagellates Illuminates Evolutionary Transitions and the Path Towards Mitochondrial Loss.</title>
        <authorList>
            <person name="Novak L.V.F."/>
            <person name="Treitli S.C."/>
            <person name="Pyrih J."/>
            <person name="Halakuc P."/>
            <person name="Pipaliya S.V."/>
            <person name="Vacek V."/>
            <person name="Brzon O."/>
            <person name="Soukal P."/>
            <person name="Eme L."/>
            <person name="Dacks J.B."/>
            <person name="Karnkowska A."/>
            <person name="Elias M."/>
            <person name="Hampl V."/>
        </authorList>
    </citation>
    <scope>NUCLEOTIDE SEQUENCE [LARGE SCALE GENOMIC DNA]</scope>
    <source>
        <strain evidence="1">NAU3</strain>
        <tissue evidence="1">Gut</tissue>
    </source>
</reference>
<keyword evidence="2" id="KW-1185">Reference proteome</keyword>
<proteinExistence type="predicted"/>
<dbReference type="EMBL" id="JARBJD010000047">
    <property type="protein sequence ID" value="KAK2957312.1"/>
    <property type="molecule type" value="Genomic_DNA"/>
</dbReference>
<comment type="caution">
    <text evidence="1">The sequence shown here is derived from an EMBL/GenBank/DDBJ whole genome shotgun (WGS) entry which is preliminary data.</text>
</comment>
<evidence type="ECO:0000313" key="1">
    <source>
        <dbReference type="EMBL" id="KAK2957312.1"/>
    </source>
</evidence>
<evidence type="ECO:0000313" key="2">
    <source>
        <dbReference type="Proteomes" id="UP001281761"/>
    </source>
</evidence>
<gene>
    <name evidence="1" type="ORF">BLNAU_7690</name>
</gene>
<dbReference type="Proteomes" id="UP001281761">
    <property type="component" value="Unassembled WGS sequence"/>
</dbReference>
<protein>
    <submittedName>
        <fullName evidence="1">Uncharacterized protein</fullName>
    </submittedName>
</protein>
<name>A0ABQ9Y0Q2_9EUKA</name>
<accession>A0ABQ9Y0Q2</accession>